<organism evidence="1 2">
    <name type="scientific">Botrytis deweyae</name>
    <dbReference type="NCBI Taxonomy" id="2478750"/>
    <lineage>
        <taxon>Eukaryota</taxon>
        <taxon>Fungi</taxon>
        <taxon>Dikarya</taxon>
        <taxon>Ascomycota</taxon>
        <taxon>Pezizomycotina</taxon>
        <taxon>Leotiomycetes</taxon>
        <taxon>Helotiales</taxon>
        <taxon>Sclerotiniaceae</taxon>
        <taxon>Botrytis</taxon>
    </lineage>
</organism>
<protein>
    <submittedName>
        <fullName evidence="1">Uncharacterized protein</fullName>
    </submittedName>
</protein>
<dbReference type="RefSeq" id="XP_038805032.1">
    <property type="nucleotide sequence ID" value="XM_038958667.1"/>
</dbReference>
<dbReference type="GeneID" id="62237816"/>
<keyword evidence="2" id="KW-1185">Reference proteome</keyword>
<sequence>MRDPLLQMAGLPGMRSLGNGPLPDDGVDRTPTQRYLYNTLELYDSKNWSKDFLSTDGRGLLGWVTTDNISTSTLKAKKPVADFVQERYYGVPTLEDKIQISMCHAMGEFCWVRGFAEALRRRENDGSQEAKEVLIDFLGFLIPRVVWCVKCCNQQWTSDRNGPIIEKSLTWLKRNKLFHPCIKHISIDFDPRDEFNVPFFEDFVALCRYISSDLPNLDSAIIWLTIAEDDFQEVLKSPMRFSWVRSFRELRIKKVEICPILTKLGESDESRRSRSRYAINVRTSYFWDFHHAMLGLRSLLINDSNNERELITHILTPGSKLWGYTDDIDDDAYISLQYMESWLSYTDDIADDAYISLQFMEGWNEKPLKPCCFRIIEKFCKLLRLRRY</sequence>
<evidence type="ECO:0000313" key="2">
    <source>
        <dbReference type="Proteomes" id="UP000783213"/>
    </source>
</evidence>
<dbReference type="Proteomes" id="UP000783213">
    <property type="component" value="Unassembled WGS sequence"/>
</dbReference>
<dbReference type="EMBL" id="RCSX01000043">
    <property type="protein sequence ID" value="KAF7915702.1"/>
    <property type="molecule type" value="Genomic_DNA"/>
</dbReference>
<evidence type="ECO:0000313" key="1">
    <source>
        <dbReference type="EMBL" id="KAF7915702.1"/>
    </source>
</evidence>
<accession>A0ABQ7I797</accession>
<reference evidence="1 2" key="1">
    <citation type="journal article" date="2020" name="Genome Biol. Evol.">
        <title>Comparative genomics of Sclerotiniaceae.</title>
        <authorList>
            <person name="Valero Jimenez C.A."/>
            <person name="Steentjes M."/>
            <person name="Scholten O.E."/>
            <person name="Van Kan J.A.L."/>
        </authorList>
    </citation>
    <scope>NUCLEOTIDE SEQUENCE [LARGE SCALE GENOMIC DNA]</scope>
    <source>
        <strain evidence="1 2">B1</strain>
    </source>
</reference>
<name>A0ABQ7I797_9HELO</name>
<proteinExistence type="predicted"/>
<gene>
    <name evidence="1" type="ORF">EAE98_011045</name>
</gene>
<comment type="caution">
    <text evidence="1">The sequence shown here is derived from an EMBL/GenBank/DDBJ whole genome shotgun (WGS) entry which is preliminary data.</text>
</comment>